<evidence type="ECO:0000313" key="1">
    <source>
        <dbReference type="EMBL" id="CAD8117403.1"/>
    </source>
</evidence>
<sequence length="154" mass="19190">MYFIDLQNQSRKQFQINTGSRRIVRRYINCIMHFNRGCNRQLCLIIQTLEQSQIWLDQKKKKLIILQVWNFYYFYFQNQNFKMKYQYFVVIQIEHQKIVKKRIFMVIIKQQIQLMKLKDLLDQNEFQNIYNKNCIFNIQKLIRLMSQNLSQFLI</sequence>
<comment type="caution">
    <text evidence="1">The sequence shown here is derived from an EMBL/GenBank/DDBJ whole genome shotgun (WGS) entry which is preliminary data.</text>
</comment>
<name>A0A8S1QNN7_9CILI</name>
<dbReference type="AlphaFoldDB" id="A0A8S1QNN7"/>
<protein>
    <submittedName>
        <fullName evidence="1">Uncharacterized protein</fullName>
    </submittedName>
</protein>
<dbReference type="EMBL" id="CAJJDN010000113">
    <property type="protein sequence ID" value="CAD8117403.1"/>
    <property type="molecule type" value="Genomic_DNA"/>
</dbReference>
<accession>A0A8S1QNN7</accession>
<proteinExistence type="predicted"/>
<organism evidence="1 2">
    <name type="scientific">Paramecium sonneborni</name>
    <dbReference type="NCBI Taxonomy" id="65129"/>
    <lineage>
        <taxon>Eukaryota</taxon>
        <taxon>Sar</taxon>
        <taxon>Alveolata</taxon>
        <taxon>Ciliophora</taxon>
        <taxon>Intramacronucleata</taxon>
        <taxon>Oligohymenophorea</taxon>
        <taxon>Peniculida</taxon>
        <taxon>Parameciidae</taxon>
        <taxon>Paramecium</taxon>
    </lineage>
</organism>
<dbReference type="Proteomes" id="UP000692954">
    <property type="component" value="Unassembled WGS sequence"/>
</dbReference>
<reference evidence="1" key="1">
    <citation type="submission" date="2021-01" db="EMBL/GenBank/DDBJ databases">
        <authorList>
            <consortium name="Genoscope - CEA"/>
            <person name="William W."/>
        </authorList>
    </citation>
    <scope>NUCLEOTIDE SEQUENCE</scope>
</reference>
<evidence type="ECO:0000313" key="2">
    <source>
        <dbReference type="Proteomes" id="UP000692954"/>
    </source>
</evidence>
<gene>
    <name evidence="1" type="ORF">PSON_ATCC_30995.1.T1130204</name>
</gene>
<keyword evidence="2" id="KW-1185">Reference proteome</keyword>